<accession>A0A9X1HNL8</accession>
<dbReference type="Proteomes" id="UP001139409">
    <property type="component" value="Unassembled WGS sequence"/>
</dbReference>
<dbReference type="RefSeq" id="WP_225696615.1">
    <property type="nucleotide sequence ID" value="NZ_JAIXNE010000001.1"/>
</dbReference>
<name>A0A9X1HNL8_9BACT</name>
<evidence type="ECO:0000313" key="1">
    <source>
        <dbReference type="EMBL" id="MCA6073499.1"/>
    </source>
</evidence>
<dbReference type="PANTHER" id="PTHR39757">
    <property type="match status" value="1"/>
</dbReference>
<dbReference type="Gene3D" id="3.50.50.60">
    <property type="entry name" value="FAD/NAD(P)-binding domain"/>
    <property type="match status" value="1"/>
</dbReference>
<dbReference type="Pfam" id="PF05834">
    <property type="entry name" value="Lycopene_cycl"/>
    <property type="match status" value="1"/>
</dbReference>
<comment type="caution">
    <text evidence="1">The sequence shown here is derived from an EMBL/GenBank/DDBJ whole genome shotgun (WGS) entry which is preliminary data.</text>
</comment>
<dbReference type="InterPro" id="IPR036188">
    <property type="entry name" value="FAD/NAD-bd_sf"/>
</dbReference>
<organism evidence="1 2">
    <name type="scientific">Fulvivirga sedimenti</name>
    <dbReference type="NCBI Taxonomy" id="2879465"/>
    <lineage>
        <taxon>Bacteria</taxon>
        <taxon>Pseudomonadati</taxon>
        <taxon>Bacteroidota</taxon>
        <taxon>Cytophagia</taxon>
        <taxon>Cytophagales</taxon>
        <taxon>Fulvivirgaceae</taxon>
        <taxon>Fulvivirga</taxon>
    </lineage>
</organism>
<dbReference type="EMBL" id="JAIXNE010000001">
    <property type="protein sequence ID" value="MCA6073499.1"/>
    <property type="molecule type" value="Genomic_DNA"/>
</dbReference>
<dbReference type="AlphaFoldDB" id="A0A9X1HNL8"/>
<protein>
    <recommendedName>
        <fullName evidence="3">Lycopene cyclase</fullName>
    </recommendedName>
</protein>
<evidence type="ECO:0000313" key="2">
    <source>
        <dbReference type="Proteomes" id="UP001139409"/>
    </source>
</evidence>
<reference evidence="1" key="1">
    <citation type="submission" date="2021-09" db="EMBL/GenBank/DDBJ databases">
        <title>Fulvivirga sp. isolated from coastal sediment.</title>
        <authorList>
            <person name="Yu H."/>
        </authorList>
    </citation>
    <scope>NUCLEOTIDE SEQUENCE</scope>
    <source>
        <strain evidence="1">1062</strain>
    </source>
</reference>
<evidence type="ECO:0008006" key="3">
    <source>
        <dbReference type="Google" id="ProtNLM"/>
    </source>
</evidence>
<dbReference type="PANTHER" id="PTHR39757:SF5">
    <property type="entry name" value="OS02G0190600 PROTEIN"/>
    <property type="match status" value="1"/>
</dbReference>
<keyword evidence="2" id="KW-1185">Reference proteome</keyword>
<gene>
    <name evidence="1" type="ORF">LDX50_01410</name>
</gene>
<dbReference type="SUPFAM" id="SSF51905">
    <property type="entry name" value="FAD/NAD(P)-binding domain"/>
    <property type="match status" value="2"/>
</dbReference>
<proteinExistence type="predicted"/>
<sequence>MSEKTYDFAIVGAGAAGLQLAMAIADDPFFSEKQILIIEKDPKVANDRTWCFWEKGRGRWDDIIHRSWEKAAFNTDDSCRNLDLSSYSYKMLRASDFYAHTKSVLQDNPAFTWVQDEVHMISGAQPMKIEGEQTYQAHIVFDSRVHPDFYKESDSYIRLLQHFTGWVIETEEEVFDPETFTMMDFRVKWPDSTSFTYILPFSKTRALVEFTLFSPALLAENQYEQMLKQYIAECLNLSNYKITELEQGIIPMSDYPFHRLNTPSHIRIGTGGGWVKPSSGYSFKNSGRNVVHIISNLKNGRNPAAGIGSNKFRFYDGVFLEVLYHRNELGEEIFNDMYSKNPPERIFRFLDEETSLSDDLKVITSFRSGPFISALGRLVSRLF</sequence>